<proteinExistence type="inferred from homology"/>
<dbReference type="GO" id="GO:0009279">
    <property type="term" value="C:cell outer membrane"/>
    <property type="evidence" value="ECO:0007669"/>
    <property type="project" value="UniProtKB-SubCell"/>
</dbReference>
<dbReference type="EMBL" id="FMTS01000002">
    <property type="protein sequence ID" value="SCW58051.1"/>
    <property type="molecule type" value="Genomic_DNA"/>
</dbReference>
<accession>A0A1G4RN37</accession>
<feature type="chain" id="PRO_5011706168" description="17 kDa surface antigen" evidence="5">
    <location>
        <begin position="31"/>
        <end position="124"/>
    </location>
</feature>
<protein>
    <recommendedName>
        <fullName evidence="3">17 kDa surface antigen</fullName>
    </recommendedName>
</protein>
<evidence type="ECO:0000256" key="3">
    <source>
        <dbReference type="ARBA" id="ARBA00015281"/>
    </source>
</evidence>
<evidence type="ECO:0000313" key="8">
    <source>
        <dbReference type="Proteomes" id="UP000199150"/>
    </source>
</evidence>
<dbReference type="InterPro" id="IPR008816">
    <property type="entry name" value="Gly_zipper_2TM_dom"/>
</dbReference>
<dbReference type="STRING" id="260084.SAMN02927928_2076"/>
<dbReference type="Pfam" id="PF05433">
    <property type="entry name" value="Rick_17kDa_Anti"/>
    <property type="match status" value="1"/>
</dbReference>
<feature type="signal peptide" evidence="5">
    <location>
        <begin position="1"/>
        <end position="30"/>
    </location>
</feature>
<gene>
    <name evidence="7" type="ORF">SAMN02927928_2076</name>
</gene>
<keyword evidence="8" id="KW-1185">Reference proteome</keyword>
<evidence type="ECO:0000256" key="4">
    <source>
        <dbReference type="ARBA" id="ARBA00023288"/>
    </source>
</evidence>
<keyword evidence="4" id="KW-0449">Lipoprotein</keyword>
<keyword evidence="5" id="KW-0732">Signal</keyword>
<reference evidence="8" key="1">
    <citation type="submission" date="2016-10" db="EMBL/GenBank/DDBJ databases">
        <authorList>
            <person name="Varghese N."/>
            <person name="Submissions S."/>
        </authorList>
    </citation>
    <scope>NUCLEOTIDE SEQUENCE [LARGE SCALE GENOMIC DNA]</scope>
    <source>
        <strain evidence="8">CGMCC 1.3431</strain>
    </source>
</reference>
<name>A0A1G4RN37_9CAUL</name>
<comment type="subcellular location">
    <subcellularLocation>
        <location evidence="1">Cell outer membrane</location>
        <topology evidence="1">Lipid-anchor</topology>
    </subcellularLocation>
</comment>
<feature type="domain" description="Glycine zipper 2TM" evidence="6">
    <location>
        <begin position="47"/>
        <end position="85"/>
    </location>
</feature>
<organism evidence="7 8">
    <name type="scientific">Asticcacaulis taihuensis</name>
    <dbReference type="NCBI Taxonomy" id="260084"/>
    <lineage>
        <taxon>Bacteria</taxon>
        <taxon>Pseudomonadati</taxon>
        <taxon>Pseudomonadota</taxon>
        <taxon>Alphaproteobacteria</taxon>
        <taxon>Caulobacterales</taxon>
        <taxon>Caulobacteraceae</taxon>
        <taxon>Asticcacaulis</taxon>
    </lineage>
</organism>
<evidence type="ECO:0000313" key="7">
    <source>
        <dbReference type="EMBL" id="SCW58051.1"/>
    </source>
</evidence>
<evidence type="ECO:0000259" key="6">
    <source>
        <dbReference type="Pfam" id="PF05433"/>
    </source>
</evidence>
<sequence length="124" mass="13234">MTRILKTATAAVVSLGLIAGSAAIPNVADAYPTYRCKYEQKRAGNKGAVIGAIAGGLLGSQISKNERGLGAVGGAVVGGYTGSKIAKNNAKRKCIDQVAYRTRTVYETDKYGHRHKVVYRYIRE</sequence>
<comment type="similarity">
    <text evidence="2">Belongs to the rickettsiale 17 kDa surface antigen family.</text>
</comment>
<dbReference type="Proteomes" id="UP000199150">
    <property type="component" value="Unassembled WGS sequence"/>
</dbReference>
<evidence type="ECO:0000256" key="2">
    <source>
        <dbReference type="ARBA" id="ARBA00008681"/>
    </source>
</evidence>
<dbReference type="OrthoDB" id="7173585at2"/>
<evidence type="ECO:0000256" key="5">
    <source>
        <dbReference type="SAM" id="SignalP"/>
    </source>
</evidence>
<dbReference type="RefSeq" id="WP_090647274.1">
    <property type="nucleotide sequence ID" value="NZ_CBCRYE010000006.1"/>
</dbReference>
<evidence type="ECO:0000256" key="1">
    <source>
        <dbReference type="ARBA" id="ARBA00004459"/>
    </source>
</evidence>
<dbReference type="AlphaFoldDB" id="A0A1G4RN37"/>